<name>A0AA35RE00_GEOBA</name>
<evidence type="ECO:0000313" key="2">
    <source>
        <dbReference type="Proteomes" id="UP001174909"/>
    </source>
</evidence>
<dbReference type="NCBIfam" id="TIGR02122">
    <property type="entry name" value="TRAP_TAXI"/>
    <property type="match status" value="1"/>
</dbReference>
<dbReference type="EMBL" id="CASHTH010000987">
    <property type="protein sequence ID" value="CAI8009718.1"/>
    <property type="molecule type" value="Genomic_DNA"/>
</dbReference>
<dbReference type="AlphaFoldDB" id="A0AA35RE00"/>
<gene>
    <name evidence="1" type="ORF">GBAR_LOCUS6491</name>
</gene>
<dbReference type="PANTHER" id="PTHR42941:SF1">
    <property type="entry name" value="SLL1037 PROTEIN"/>
    <property type="match status" value="1"/>
</dbReference>
<reference evidence="1" key="1">
    <citation type="submission" date="2023-03" db="EMBL/GenBank/DDBJ databases">
        <authorList>
            <person name="Steffen K."/>
            <person name="Cardenas P."/>
        </authorList>
    </citation>
    <scope>NUCLEOTIDE SEQUENCE</scope>
</reference>
<comment type="caution">
    <text evidence="1">The sequence shown here is derived from an EMBL/GenBank/DDBJ whole genome shotgun (WGS) entry which is preliminary data.</text>
</comment>
<organism evidence="1 2">
    <name type="scientific">Geodia barretti</name>
    <name type="common">Barrett's horny sponge</name>
    <dbReference type="NCBI Taxonomy" id="519541"/>
    <lineage>
        <taxon>Eukaryota</taxon>
        <taxon>Metazoa</taxon>
        <taxon>Porifera</taxon>
        <taxon>Demospongiae</taxon>
        <taxon>Heteroscleromorpha</taxon>
        <taxon>Tetractinellida</taxon>
        <taxon>Astrophorina</taxon>
        <taxon>Geodiidae</taxon>
        <taxon>Geodia</taxon>
    </lineage>
</organism>
<dbReference type="PANTHER" id="PTHR42941">
    <property type="entry name" value="SLL1037 PROTEIN"/>
    <property type="match status" value="1"/>
</dbReference>
<dbReference type="InterPro" id="IPR011852">
    <property type="entry name" value="TRAP_TAXI"/>
</dbReference>
<sequence>MGGSFSQFAGGVSRILTHKEPHLKISIDASAGSVENTRRVNEDSEALGVVFAAESYLGYHGQEIFAEEGPKTNIRMVTLLFIAYDQFSTLANSDIHQFEDIVGKKIASGASGSGTAQTLERLSKLAGIWGKFTPIYKGGSAAAEALQDGQVAGFQWLVSVPNSAVIQLTAIKSIRMIDLDATAKKYGFYEKYPFYLSGSLPEGAYEGKVEPVNTILMPTVLISNKAVSEETIYKLLKHVYASEGHQAMLQTNQAAADMTIENGPKAFVIPLHRGGIQILERTRCGNSSACDAGGLT</sequence>
<dbReference type="SUPFAM" id="SSF53850">
    <property type="entry name" value="Periplasmic binding protein-like II"/>
    <property type="match status" value="1"/>
</dbReference>
<accession>A0AA35RE00</accession>
<dbReference type="Pfam" id="PF16868">
    <property type="entry name" value="NMT1_3"/>
    <property type="match status" value="1"/>
</dbReference>
<evidence type="ECO:0000313" key="1">
    <source>
        <dbReference type="EMBL" id="CAI8009718.1"/>
    </source>
</evidence>
<dbReference type="Gene3D" id="3.40.190.10">
    <property type="entry name" value="Periplasmic binding protein-like II"/>
    <property type="match status" value="2"/>
</dbReference>
<protein>
    <submittedName>
        <fullName evidence="1">31 kDa immunogenic protein</fullName>
    </submittedName>
</protein>
<proteinExistence type="predicted"/>
<dbReference type="Proteomes" id="UP001174909">
    <property type="component" value="Unassembled WGS sequence"/>
</dbReference>
<keyword evidence="2" id="KW-1185">Reference proteome</keyword>